<accession>K6WKW3</accession>
<dbReference type="STRING" id="1184609.KILIM_005_00480"/>
<protein>
    <recommendedName>
        <fullName evidence="1">DUF4440 domain-containing protein</fullName>
    </recommendedName>
</protein>
<dbReference type="InterPro" id="IPR027843">
    <property type="entry name" value="DUF4440"/>
</dbReference>
<gene>
    <name evidence="2" type="ORF">KILIM_005_00480</name>
</gene>
<name>K6WKW3_9MICO</name>
<evidence type="ECO:0000259" key="1">
    <source>
        <dbReference type="Pfam" id="PF14534"/>
    </source>
</evidence>
<reference evidence="2 3" key="1">
    <citation type="submission" date="2012-08" db="EMBL/GenBank/DDBJ databases">
        <title>Whole genome shotgun sequence of Kineosphaera limosa NBRC 100340.</title>
        <authorList>
            <person name="Yoshida I."/>
            <person name="Isaki S."/>
            <person name="Hosoyama A."/>
            <person name="Tsuchikane K."/>
            <person name="Katsumata H."/>
            <person name="Ando Y."/>
            <person name="Ohji S."/>
            <person name="Hamada M."/>
            <person name="Tamura T."/>
            <person name="Yamazoe A."/>
            <person name="Yamazaki S."/>
            <person name="Fujita N."/>
        </authorList>
    </citation>
    <scope>NUCLEOTIDE SEQUENCE [LARGE SCALE GENOMIC DNA]</scope>
    <source>
        <strain evidence="2 3">NBRC 100340</strain>
    </source>
</reference>
<feature type="domain" description="DUF4440" evidence="1">
    <location>
        <begin position="10"/>
        <end position="115"/>
    </location>
</feature>
<dbReference type="Gene3D" id="3.10.450.50">
    <property type="match status" value="1"/>
</dbReference>
<proteinExistence type="predicted"/>
<dbReference type="AlphaFoldDB" id="K6WKW3"/>
<dbReference type="InterPro" id="IPR032710">
    <property type="entry name" value="NTF2-like_dom_sf"/>
</dbReference>
<evidence type="ECO:0000313" key="3">
    <source>
        <dbReference type="Proteomes" id="UP000008366"/>
    </source>
</evidence>
<comment type="caution">
    <text evidence="2">The sequence shown here is derived from an EMBL/GenBank/DDBJ whole genome shotgun (WGS) entry which is preliminary data.</text>
</comment>
<dbReference type="EMBL" id="BAHD01000005">
    <property type="protein sequence ID" value="GAB94431.1"/>
    <property type="molecule type" value="Genomic_DNA"/>
</dbReference>
<dbReference type="eggNOG" id="ENOG50330EB">
    <property type="taxonomic scope" value="Bacteria"/>
</dbReference>
<dbReference type="RefSeq" id="WP_006590964.1">
    <property type="nucleotide sequence ID" value="NZ_BAHD01000005.1"/>
</dbReference>
<dbReference type="Proteomes" id="UP000008366">
    <property type="component" value="Unassembled WGS sequence"/>
</dbReference>
<dbReference type="SUPFAM" id="SSF54427">
    <property type="entry name" value="NTF2-like"/>
    <property type="match status" value="1"/>
</dbReference>
<dbReference type="Pfam" id="PF14534">
    <property type="entry name" value="DUF4440"/>
    <property type="match status" value="1"/>
</dbReference>
<sequence>MTGKDAMDLVDAERHLHAAQRCGDLDALDALLHPRVVGAGPDGALFTKADDLDTYRSGSLRILRLEEEAVTVRDEGKTGVTDLIATVEAIHDGTETVARLRYTRLWVHQDSRWRVIAATYAPR</sequence>
<keyword evidence="3" id="KW-1185">Reference proteome</keyword>
<organism evidence="2 3">
    <name type="scientific">Kineosphaera limosa NBRC 100340</name>
    <dbReference type="NCBI Taxonomy" id="1184609"/>
    <lineage>
        <taxon>Bacteria</taxon>
        <taxon>Bacillati</taxon>
        <taxon>Actinomycetota</taxon>
        <taxon>Actinomycetes</taxon>
        <taxon>Micrococcales</taxon>
        <taxon>Dermatophilaceae</taxon>
        <taxon>Kineosphaera</taxon>
    </lineage>
</organism>
<evidence type="ECO:0000313" key="2">
    <source>
        <dbReference type="EMBL" id="GAB94431.1"/>
    </source>
</evidence>